<reference evidence="1 2" key="1">
    <citation type="journal article" date="2023" name="Nucleic Acids Res.">
        <title>The hologenome of Daphnia magna reveals possible DNA methylation and microbiome-mediated evolution of the host genome.</title>
        <authorList>
            <person name="Chaturvedi A."/>
            <person name="Li X."/>
            <person name="Dhandapani V."/>
            <person name="Marshall H."/>
            <person name="Kissane S."/>
            <person name="Cuenca-Cambronero M."/>
            <person name="Asole G."/>
            <person name="Calvet F."/>
            <person name="Ruiz-Romero M."/>
            <person name="Marangio P."/>
            <person name="Guigo R."/>
            <person name="Rago D."/>
            <person name="Mirbahai L."/>
            <person name="Eastwood N."/>
            <person name="Colbourne J.K."/>
            <person name="Zhou J."/>
            <person name="Mallon E."/>
            <person name="Orsini L."/>
        </authorList>
    </citation>
    <scope>NUCLEOTIDE SEQUENCE [LARGE SCALE GENOMIC DNA]</scope>
    <source>
        <strain evidence="1">LRV0_1</strain>
    </source>
</reference>
<proteinExistence type="predicted"/>
<accession>A0ABR0B184</accession>
<protein>
    <submittedName>
        <fullName evidence="1">Uncharacterized protein</fullName>
    </submittedName>
</protein>
<gene>
    <name evidence="1" type="ORF">OUZ56_024683</name>
</gene>
<organism evidence="1 2">
    <name type="scientific">Daphnia magna</name>
    <dbReference type="NCBI Taxonomy" id="35525"/>
    <lineage>
        <taxon>Eukaryota</taxon>
        <taxon>Metazoa</taxon>
        <taxon>Ecdysozoa</taxon>
        <taxon>Arthropoda</taxon>
        <taxon>Crustacea</taxon>
        <taxon>Branchiopoda</taxon>
        <taxon>Diplostraca</taxon>
        <taxon>Cladocera</taxon>
        <taxon>Anomopoda</taxon>
        <taxon>Daphniidae</taxon>
        <taxon>Daphnia</taxon>
    </lineage>
</organism>
<evidence type="ECO:0000313" key="2">
    <source>
        <dbReference type="Proteomes" id="UP001234178"/>
    </source>
</evidence>
<sequence length="139" mass="16498">MEVDSLQFLLRHRGNFDDVLHLMGVLLFSSPSRFFARFRPEDKELVVQLLLFSLLNNPCAPSSACDFGFQRVWIGDYYYVSDFVNVFRYPGYARYRDLYPQHLARLLWWLESGEDIFYRTSRSAVFLPECLLEEFEDSV</sequence>
<dbReference type="EMBL" id="JAOYFB010000039">
    <property type="protein sequence ID" value="KAK4031137.1"/>
    <property type="molecule type" value="Genomic_DNA"/>
</dbReference>
<name>A0ABR0B184_9CRUS</name>
<dbReference type="Proteomes" id="UP001234178">
    <property type="component" value="Unassembled WGS sequence"/>
</dbReference>
<comment type="caution">
    <text evidence="1">The sequence shown here is derived from an EMBL/GenBank/DDBJ whole genome shotgun (WGS) entry which is preliminary data.</text>
</comment>
<keyword evidence="2" id="KW-1185">Reference proteome</keyword>
<evidence type="ECO:0000313" key="1">
    <source>
        <dbReference type="EMBL" id="KAK4031137.1"/>
    </source>
</evidence>